<reference evidence="2" key="1">
    <citation type="submission" date="2016-10" db="EMBL/GenBank/DDBJ databases">
        <authorList>
            <person name="Tanifuji G."/>
            <person name="Kume K."/>
            <person name="Nakayama T."/>
            <person name="Takabayashi S."/>
            <person name="Hashimoto T."/>
        </authorList>
    </citation>
    <scope>NUCLEOTIDE SEQUENCE</scope>
    <source>
        <strain evidence="2">NY0173</strain>
    </source>
</reference>
<protein>
    <submittedName>
        <fullName evidence="2">Uncharacterized protein</fullName>
    </submittedName>
</protein>
<evidence type="ECO:0000313" key="3">
    <source>
        <dbReference type="Proteomes" id="UP000265618"/>
    </source>
</evidence>
<dbReference type="EMBL" id="BDIP01001999">
    <property type="protein sequence ID" value="GIQ85544.1"/>
    <property type="molecule type" value="Genomic_DNA"/>
</dbReference>
<sequence length="119" mass="13997">MDDPDRQRRLESRTQDWLNNREDVGLGYSDEVWEEDEAIERRHLRHLRDAPLGTLVVPITQEQNDSVHRALQMLLTGQHEEFLEKGVRDIMAAGWEKVFSGIEVPNMREDTERGREDTE</sequence>
<organism evidence="2 3">
    <name type="scientific">Kipferlia bialata</name>
    <dbReference type="NCBI Taxonomy" id="797122"/>
    <lineage>
        <taxon>Eukaryota</taxon>
        <taxon>Metamonada</taxon>
        <taxon>Carpediemonas-like organisms</taxon>
        <taxon>Kipferlia</taxon>
    </lineage>
</organism>
<dbReference type="Proteomes" id="UP000265618">
    <property type="component" value="Unassembled WGS sequence"/>
</dbReference>
<evidence type="ECO:0000313" key="1">
    <source>
        <dbReference type="EMBL" id="GIQ81220.1"/>
    </source>
</evidence>
<comment type="caution">
    <text evidence="2">The sequence shown here is derived from an EMBL/GenBank/DDBJ whole genome shotgun (WGS) entry which is preliminary data.</text>
</comment>
<gene>
    <name evidence="1" type="ORF">KIPB_002144</name>
    <name evidence="2" type="ORF">KIPB_007231</name>
</gene>
<name>A0A9K3GIW5_9EUKA</name>
<evidence type="ECO:0000313" key="2">
    <source>
        <dbReference type="EMBL" id="GIQ85544.1"/>
    </source>
</evidence>
<accession>A0A9K3GIW5</accession>
<proteinExistence type="predicted"/>
<reference evidence="2 3" key="2">
    <citation type="journal article" date="2018" name="PLoS ONE">
        <title>The draft genome of Kipferlia bialata reveals reductive genome evolution in fornicate parasites.</title>
        <authorList>
            <person name="Tanifuji G."/>
            <person name="Takabayashi S."/>
            <person name="Kume K."/>
            <person name="Takagi M."/>
            <person name="Nakayama T."/>
            <person name="Kamikawa R."/>
            <person name="Inagaki Y."/>
            <person name="Hashimoto T."/>
        </authorList>
    </citation>
    <scope>NUCLEOTIDE SEQUENCE [LARGE SCALE GENOMIC DNA]</scope>
    <source>
        <strain evidence="2">NY0173</strain>
    </source>
</reference>
<dbReference type="AlphaFoldDB" id="A0A9K3GIW5"/>
<dbReference type="EMBL" id="BDIP01000336">
    <property type="protein sequence ID" value="GIQ81220.1"/>
    <property type="molecule type" value="Genomic_DNA"/>
</dbReference>
<keyword evidence="3" id="KW-1185">Reference proteome</keyword>